<keyword evidence="1" id="KW-0732">Signal</keyword>
<feature type="chain" id="PRO_5020429092" description="Alkaline proteinase inhibitor/ Outer membrane lipoprotein Omp19 domain-containing protein" evidence="1">
    <location>
        <begin position="27"/>
        <end position="176"/>
    </location>
</feature>
<accession>A0A4D7QLF1</accession>
<sequence length="176" mass="18478">MRARMPAHLLALAGLWLIAASPAALAQAKGKTGAETPPPAAPSATNASITGSWVGTYVCLQGRTGLTLTIDEANPDRARATFHFYADASNPAVPSGCFSQTGRYDPQTRRLTLAGGRWIVRPRNYETVGLTGTMDATGQVLSGRVTQAEGCTTFRLERRPHPDSAPAACGVSAALR</sequence>
<name>A0A4D7QLF1_9HYPH</name>
<reference evidence="2 3" key="1">
    <citation type="submission" date="2019-04" db="EMBL/GenBank/DDBJ databases">
        <title>Phreatobacter aquaticus sp. nov.</title>
        <authorList>
            <person name="Choi A."/>
            <person name="Baek K."/>
        </authorList>
    </citation>
    <scope>NUCLEOTIDE SEQUENCE [LARGE SCALE GENOMIC DNA]</scope>
    <source>
        <strain evidence="2 3">NMCR1094</strain>
    </source>
</reference>
<feature type="signal peptide" evidence="1">
    <location>
        <begin position="1"/>
        <end position="26"/>
    </location>
</feature>
<organism evidence="2 3">
    <name type="scientific">Phreatobacter aquaticus</name>
    <dbReference type="NCBI Taxonomy" id="2570229"/>
    <lineage>
        <taxon>Bacteria</taxon>
        <taxon>Pseudomonadati</taxon>
        <taxon>Pseudomonadota</taxon>
        <taxon>Alphaproteobacteria</taxon>
        <taxon>Hyphomicrobiales</taxon>
        <taxon>Phreatobacteraceae</taxon>
        <taxon>Phreatobacter</taxon>
    </lineage>
</organism>
<dbReference type="OrthoDB" id="1818119at2"/>
<dbReference type="RefSeq" id="WP_137101764.1">
    <property type="nucleotide sequence ID" value="NZ_CP039865.1"/>
</dbReference>
<protein>
    <recommendedName>
        <fullName evidence="4">Alkaline proteinase inhibitor/ Outer membrane lipoprotein Omp19 domain-containing protein</fullName>
    </recommendedName>
</protein>
<evidence type="ECO:0000256" key="1">
    <source>
        <dbReference type="SAM" id="SignalP"/>
    </source>
</evidence>
<keyword evidence="3" id="KW-1185">Reference proteome</keyword>
<gene>
    <name evidence="2" type="ORF">E8L99_23105</name>
</gene>
<dbReference type="AlphaFoldDB" id="A0A4D7QLF1"/>
<evidence type="ECO:0000313" key="3">
    <source>
        <dbReference type="Proteomes" id="UP000298588"/>
    </source>
</evidence>
<dbReference type="KEGG" id="paqt:E8L99_23105"/>
<proteinExistence type="predicted"/>
<dbReference type="EMBL" id="CP039865">
    <property type="protein sequence ID" value="QCK88438.1"/>
    <property type="molecule type" value="Genomic_DNA"/>
</dbReference>
<evidence type="ECO:0000313" key="2">
    <source>
        <dbReference type="EMBL" id="QCK88438.1"/>
    </source>
</evidence>
<evidence type="ECO:0008006" key="4">
    <source>
        <dbReference type="Google" id="ProtNLM"/>
    </source>
</evidence>
<dbReference type="Proteomes" id="UP000298588">
    <property type="component" value="Chromosome"/>
</dbReference>